<evidence type="ECO:0000313" key="3">
    <source>
        <dbReference type="EMBL" id="ORZ13331.1"/>
    </source>
</evidence>
<organism evidence="3 4">
    <name type="scientific">Lobosporangium transversale</name>
    <dbReference type="NCBI Taxonomy" id="64571"/>
    <lineage>
        <taxon>Eukaryota</taxon>
        <taxon>Fungi</taxon>
        <taxon>Fungi incertae sedis</taxon>
        <taxon>Mucoromycota</taxon>
        <taxon>Mortierellomycotina</taxon>
        <taxon>Mortierellomycetes</taxon>
        <taxon>Mortierellales</taxon>
        <taxon>Mortierellaceae</taxon>
        <taxon>Lobosporangium</taxon>
    </lineage>
</organism>
<evidence type="ECO:0008006" key="5">
    <source>
        <dbReference type="Google" id="ProtNLM"/>
    </source>
</evidence>
<reference evidence="3 4" key="1">
    <citation type="submission" date="2016-07" db="EMBL/GenBank/DDBJ databases">
        <title>Pervasive Adenine N6-methylation of Active Genes in Fungi.</title>
        <authorList>
            <consortium name="DOE Joint Genome Institute"/>
            <person name="Mondo S.J."/>
            <person name="Dannebaum R.O."/>
            <person name="Kuo R.C."/>
            <person name="Labutti K."/>
            <person name="Haridas S."/>
            <person name="Kuo A."/>
            <person name="Salamov A."/>
            <person name="Ahrendt S.R."/>
            <person name="Lipzen A."/>
            <person name="Sullivan W."/>
            <person name="Andreopoulos W.B."/>
            <person name="Clum A."/>
            <person name="Lindquist E."/>
            <person name="Daum C."/>
            <person name="Ramamoorthy G.K."/>
            <person name="Gryganskyi A."/>
            <person name="Culley D."/>
            <person name="Magnuson J.K."/>
            <person name="James T.Y."/>
            <person name="O'Malley M.A."/>
            <person name="Stajich J.E."/>
            <person name="Spatafora J.W."/>
            <person name="Visel A."/>
            <person name="Grigoriev I.V."/>
        </authorList>
    </citation>
    <scope>NUCLEOTIDE SEQUENCE [LARGE SCALE GENOMIC DNA]</scope>
    <source>
        <strain evidence="3 4">NRRL 3116</strain>
    </source>
</reference>
<dbReference type="Proteomes" id="UP000193648">
    <property type="component" value="Unassembled WGS sequence"/>
</dbReference>
<feature type="compositionally biased region" description="Polar residues" evidence="2">
    <location>
        <begin position="566"/>
        <end position="578"/>
    </location>
</feature>
<proteinExistence type="predicted"/>
<feature type="region of interest" description="Disordered" evidence="2">
    <location>
        <begin position="933"/>
        <end position="963"/>
    </location>
</feature>
<dbReference type="OrthoDB" id="5575722at2759"/>
<dbReference type="AlphaFoldDB" id="A0A1Y2GLN1"/>
<dbReference type="InParanoid" id="A0A1Y2GLN1"/>
<gene>
    <name evidence="3" type="ORF">BCR41DRAFT_355451</name>
</gene>
<accession>A0A1Y2GLN1</accession>
<feature type="coiled-coil region" evidence="1">
    <location>
        <begin position="338"/>
        <end position="369"/>
    </location>
</feature>
<evidence type="ECO:0000256" key="1">
    <source>
        <dbReference type="SAM" id="Coils"/>
    </source>
</evidence>
<sequence>MDRHDAREFRNVAFKWLEELRKEGSFGIGHNMDPINPSLESGQTTAKTTITGLGVFLSTIRRSYLDESIGVRIEQLILILSTYILAHVVSQEMNWKAHPQPSSLIESSSEFSLENERVMHSLVSAAPEHARDEDKLFAMVNSHILKYSQFFVQNMQLQRKIRQKWSSMSTEITNRIHVMNEELAKVEAERHTFLAYQPQFTQRTEALSLQELQILEDRWIEKINAQWKPILGFVERHTDRKEVLQSLMNAKSGEGTSVLSAEAIRPDLPLTFMHLGEGGYIEASSTRGVDPMSILKAWKRSLQVLNNSGAKYVSGSDNTTVQYTRLLQSLSEEHSEQLKCIRALKKQLNTRLENSNRKLEQLQREHTAKKQPYNRLLSTIHIDAESSETEFRTLFPSATEIRQEAALSSNQVLSILEPPVLGLSDSLARVHRIRTHVHGSAHQNQKSSDPEMRLCDAIKHSSSNILLLNASSSVQPPASIHCQLPTISRLKLASSKPAPIKLLDPRIGRTKTGLTDFILTRKQAITESMAATSASVEPSLDVVTESRSPIYTAMAKEPAFKDVITSPQSSAPMQTRSIFQERLGVSRKRRQSSETEPEQGSLLQFSTRMPVLEVGIEGGIDQQKELFSIFGTDSGGVPVTPSKKPRISMLERPLLAGQPPPAFELGLSTKGNNQPSILELTSIEPPKKPVYFPNLTLDDLRAPTPKPTKTKDATSETTMPIMFLHTPERRQLFQRQVGPPSKLELPFSALTPLSTSDSTQSRVITSPVNALSRSPLSSSIFSRFKAGSSLPSSKSWSQPKDTLNAVHPNQLVDESSPFQVITPSLECSISLGKPTLGKGSSGTMALSSVSKDLMTEDSDFHYRICSKDPWQLNSSTNDGNNSCLPSGSLIKDSLNPKVDVVTFENKQNGITTLKKTPQRTALTTTTVDLKAGINPWGRPPSWKPKSPKMVDMERRREADRSSRLATRAMRPMPSLEPLSKSMLGSLKVSVYGRSRAYASSPSPTFFSSTSSQSSKSYSSVSNIREANGSMTTVDGSPMLGKYEINNNDTRGFSPPPVSPIHTNHSEPTFFSESLASTGKHKDVLTESLFKAPAQSATIGKLMSTDAVPMSRSFILQSAMISTPTTSKGSQYLAQQLFQQGQRQVNRDQFILGDESLTYGKIEENTVLSHTLGRTFNGNDTQTEDSYDDNQDRKSLHNTTALTTRLGSNTSMLNYREDDQSEYEDAEVSIRGLFDEDMPDSLDPNESLWEEDTGFVP</sequence>
<keyword evidence="1" id="KW-0175">Coiled coil</keyword>
<feature type="region of interest" description="Disordered" evidence="2">
    <location>
        <begin position="566"/>
        <end position="604"/>
    </location>
</feature>
<dbReference type="RefSeq" id="XP_021880412.1">
    <property type="nucleotide sequence ID" value="XM_022024486.1"/>
</dbReference>
<feature type="region of interest" description="Disordered" evidence="2">
    <location>
        <begin position="1231"/>
        <end position="1256"/>
    </location>
</feature>
<evidence type="ECO:0000256" key="2">
    <source>
        <dbReference type="SAM" id="MobiDB-lite"/>
    </source>
</evidence>
<keyword evidence="4" id="KW-1185">Reference proteome</keyword>
<dbReference type="EMBL" id="MCFF01000023">
    <property type="protein sequence ID" value="ORZ13331.1"/>
    <property type="molecule type" value="Genomic_DNA"/>
</dbReference>
<dbReference type="GeneID" id="33566330"/>
<feature type="region of interest" description="Disordered" evidence="2">
    <location>
        <begin position="695"/>
        <end position="714"/>
    </location>
</feature>
<protein>
    <recommendedName>
        <fullName evidence="5">HAUS augmin-like complex subunit 6 N-terminal domain-containing protein</fullName>
    </recommendedName>
</protein>
<name>A0A1Y2GLN1_9FUNG</name>
<comment type="caution">
    <text evidence="3">The sequence shown here is derived from an EMBL/GenBank/DDBJ whole genome shotgun (WGS) entry which is preliminary data.</text>
</comment>
<feature type="region of interest" description="Disordered" evidence="2">
    <location>
        <begin position="1172"/>
        <end position="1193"/>
    </location>
</feature>
<feature type="compositionally biased region" description="Basic and acidic residues" evidence="2">
    <location>
        <begin position="948"/>
        <end position="962"/>
    </location>
</feature>
<evidence type="ECO:0000313" key="4">
    <source>
        <dbReference type="Proteomes" id="UP000193648"/>
    </source>
</evidence>
<dbReference type="STRING" id="64571.A0A1Y2GLN1"/>
<feature type="compositionally biased region" description="Acidic residues" evidence="2">
    <location>
        <begin position="1247"/>
        <end position="1256"/>
    </location>
</feature>